<dbReference type="InterPro" id="IPR044053">
    <property type="entry name" value="AsaB-like"/>
</dbReference>
<keyword evidence="2" id="KW-1185">Reference proteome</keyword>
<organism evidence="1 2">
    <name type="scientific">Pseudomonas borbori</name>
    <dbReference type="NCBI Taxonomy" id="289003"/>
    <lineage>
        <taxon>Bacteria</taxon>
        <taxon>Pseudomonadati</taxon>
        <taxon>Pseudomonadota</taxon>
        <taxon>Gammaproteobacteria</taxon>
        <taxon>Pseudomonadales</taxon>
        <taxon>Pseudomonadaceae</taxon>
        <taxon>Pseudomonas</taxon>
    </lineage>
</organism>
<evidence type="ECO:0000313" key="2">
    <source>
        <dbReference type="Proteomes" id="UP000198784"/>
    </source>
</evidence>
<gene>
    <name evidence="1" type="ORF">SAMN05216190_13429</name>
</gene>
<dbReference type="EMBL" id="FOWX01000034">
    <property type="protein sequence ID" value="SFQ12631.1"/>
    <property type="molecule type" value="Genomic_DNA"/>
</dbReference>
<proteinExistence type="predicted"/>
<dbReference type="GO" id="GO:0016491">
    <property type="term" value="F:oxidoreductase activity"/>
    <property type="evidence" value="ECO:0007669"/>
    <property type="project" value="InterPro"/>
</dbReference>
<accession>A0A1I5VYV0</accession>
<dbReference type="Proteomes" id="UP000198784">
    <property type="component" value="Unassembled WGS sequence"/>
</dbReference>
<dbReference type="STRING" id="289003.SAMN05216190_13429"/>
<dbReference type="OrthoDB" id="7052511at2"/>
<dbReference type="AlphaFoldDB" id="A0A1I5VYV0"/>
<dbReference type="NCBIfam" id="NF041278">
    <property type="entry name" value="CmcJ_NvfI_EfuI"/>
    <property type="match status" value="1"/>
</dbReference>
<protein>
    <recommendedName>
        <fullName evidence="3">Methyltransferase</fullName>
    </recommendedName>
</protein>
<evidence type="ECO:0008006" key="3">
    <source>
        <dbReference type="Google" id="ProtNLM"/>
    </source>
</evidence>
<reference evidence="2" key="1">
    <citation type="submission" date="2016-10" db="EMBL/GenBank/DDBJ databases">
        <authorList>
            <person name="Varghese N."/>
            <person name="Submissions S."/>
        </authorList>
    </citation>
    <scope>NUCLEOTIDE SEQUENCE [LARGE SCALE GENOMIC DNA]</scope>
    <source>
        <strain evidence="2">DSM 17834</strain>
    </source>
</reference>
<dbReference type="PANTHER" id="PTHR34598">
    <property type="entry name" value="BLL6449 PROTEIN"/>
    <property type="match status" value="1"/>
</dbReference>
<evidence type="ECO:0000313" key="1">
    <source>
        <dbReference type="EMBL" id="SFQ12631.1"/>
    </source>
</evidence>
<dbReference type="PANTHER" id="PTHR34598:SF3">
    <property type="entry name" value="OXIDOREDUCTASE AN1597"/>
    <property type="match status" value="1"/>
</dbReference>
<sequence>MKCTSDMPASVITTLTYLVKHDAKPYVHTEALTGDSEPHYFAEQEEREVTINNGRPLADSLSLDKQGFELHRRDTVVDDLYDDTSVENVYYDEVKALIKELTGASRVVIFDHTRRSDAERRDIRGPASRVHNDYTERSGPERIRDVLGWDQAAALAAVSVAQINLWRPMSGPVKRSPLAVLDASTLNPNDLLATDLVYPDRIGEIYHLAYNPRQRWYYFPDMRRDEVLLIKGYDSRHDGRARFTPHTAFQDPHTPPGASPRESIEVRSLAFFD</sequence>
<name>A0A1I5VYV0_9PSED</name>